<name>A0ACB9IIJ6_9ASTR</name>
<gene>
    <name evidence="1" type="ORF">L1987_23237</name>
</gene>
<keyword evidence="2" id="KW-1185">Reference proteome</keyword>
<comment type="caution">
    <text evidence="1">The sequence shown here is derived from an EMBL/GenBank/DDBJ whole genome shotgun (WGS) entry which is preliminary data.</text>
</comment>
<reference evidence="2" key="1">
    <citation type="journal article" date="2022" name="Mol. Ecol. Resour.">
        <title>The genomes of chicory, endive, great burdock and yacon provide insights into Asteraceae palaeo-polyploidization history and plant inulin production.</title>
        <authorList>
            <person name="Fan W."/>
            <person name="Wang S."/>
            <person name="Wang H."/>
            <person name="Wang A."/>
            <person name="Jiang F."/>
            <person name="Liu H."/>
            <person name="Zhao H."/>
            <person name="Xu D."/>
            <person name="Zhang Y."/>
        </authorList>
    </citation>
    <scope>NUCLEOTIDE SEQUENCE [LARGE SCALE GENOMIC DNA]</scope>
    <source>
        <strain evidence="2">cv. Yunnan</strain>
    </source>
</reference>
<dbReference type="EMBL" id="CM042025">
    <property type="protein sequence ID" value="KAI3807311.1"/>
    <property type="molecule type" value="Genomic_DNA"/>
</dbReference>
<organism evidence="1 2">
    <name type="scientific">Smallanthus sonchifolius</name>
    <dbReference type="NCBI Taxonomy" id="185202"/>
    <lineage>
        <taxon>Eukaryota</taxon>
        <taxon>Viridiplantae</taxon>
        <taxon>Streptophyta</taxon>
        <taxon>Embryophyta</taxon>
        <taxon>Tracheophyta</taxon>
        <taxon>Spermatophyta</taxon>
        <taxon>Magnoliopsida</taxon>
        <taxon>eudicotyledons</taxon>
        <taxon>Gunneridae</taxon>
        <taxon>Pentapetalae</taxon>
        <taxon>asterids</taxon>
        <taxon>campanulids</taxon>
        <taxon>Asterales</taxon>
        <taxon>Asteraceae</taxon>
        <taxon>Asteroideae</taxon>
        <taxon>Heliantheae alliance</taxon>
        <taxon>Millerieae</taxon>
        <taxon>Smallanthus</taxon>
    </lineage>
</organism>
<sequence length="206" mass="22655">MAEDTGKKFCNEDESPSFRRPIARRDFPPGCGPQGHDAVTCQYTPAEETKLSEDSSSLSLTKTRSRSRSMSRSMSRSRSSSRVLLGIRSMVGRGALIRHTARKRVRPGTLFRMGTTSGVPAPTTPATTPPTAPTMSSSYRAATRGPYPRSGPTPSETSEERAERIYREYVLVALQVQESQERVNGLLEALRIIDSLIATILGMRHP</sequence>
<reference evidence="1 2" key="2">
    <citation type="journal article" date="2022" name="Mol. Ecol. Resour.">
        <title>The genomes of chicory, endive, great burdock and yacon provide insights into Asteraceae paleo-polyploidization history and plant inulin production.</title>
        <authorList>
            <person name="Fan W."/>
            <person name="Wang S."/>
            <person name="Wang H."/>
            <person name="Wang A."/>
            <person name="Jiang F."/>
            <person name="Liu H."/>
            <person name="Zhao H."/>
            <person name="Xu D."/>
            <person name="Zhang Y."/>
        </authorList>
    </citation>
    <scope>NUCLEOTIDE SEQUENCE [LARGE SCALE GENOMIC DNA]</scope>
    <source>
        <strain evidence="2">cv. Yunnan</strain>
        <tissue evidence="1">Leaves</tissue>
    </source>
</reference>
<dbReference type="Proteomes" id="UP001056120">
    <property type="component" value="Linkage Group LG08"/>
</dbReference>
<proteinExistence type="predicted"/>
<evidence type="ECO:0000313" key="2">
    <source>
        <dbReference type="Proteomes" id="UP001056120"/>
    </source>
</evidence>
<accession>A0ACB9IIJ6</accession>
<protein>
    <submittedName>
        <fullName evidence="1">Uncharacterized protein</fullName>
    </submittedName>
</protein>
<evidence type="ECO:0000313" key="1">
    <source>
        <dbReference type="EMBL" id="KAI3807311.1"/>
    </source>
</evidence>